<sequence length="356" mass="41830">MANIIVHNVRHQHAGANTVYYALYGHYFLGISRKSLAVIYGKSESTIHEWCKKFERDGFFRRKQRQQVYKKFGTEMRKWLVELYQREPVLFLDEAKQKFQERFHKNISISSVCVIIHEAGFSWKTIERRAIQIREAEIVRFVRELLSIQWDLYNLVFLDEVSFDSRDMLRRKGYGVVGRKIVFRGEFCRKPRVSFLCFLGAGGMLDSFWTEGTFNRRKFFDCCRSFAMHNAHVQSYPGFYSVWILDGARIHCDANIIRYLRSVGIIPIFLPAYCPFFNPIEIIFGLIKKDLQRYYHENSSNSRSVLSEVCGAINRFKIYPCSKIFEHCGYLPGGVFLPEKGLSQSLKNMNFNITPE</sequence>
<reference evidence="3 4" key="1">
    <citation type="submission" date="2017-06" db="EMBL/GenBank/DDBJ databases">
        <title>Aedes aegypti genome working group (AGWG) sequencing and assembly.</title>
        <authorList>
            <consortium name="Aedes aegypti Genome Working Group (AGWG)"/>
            <person name="Matthews B.J."/>
        </authorList>
    </citation>
    <scope>NUCLEOTIDE SEQUENCE [LARGE SCALE GENOMIC DNA]</scope>
    <source>
        <strain evidence="3 4">LVP_AGWG</strain>
    </source>
</reference>
<evidence type="ECO:0000313" key="3">
    <source>
        <dbReference type="EnsemblMetazoa" id="AAEL022626-PA"/>
    </source>
</evidence>
<accession>A0A6I8TPS3</accession>
<dbReference type="InterPro" id="IPR038717">
    <property type="entry name" value="Tc1-like_DDE_dom"/>
</dbReference>
<protein>
    <recommendedName>
        <fullName evidence="2">Tc1-like transposase DDE domain-containing protein</fullName>
    </recommendedName>
</protein>
<dbReference type="InterPro" id="IPR047655">
    <property type="entry name" value="Transpos_IS630-like"/>
</dbReference>
<evidence type="ECO:0000259" key="2">
    <source>
        <dbReference type="Pfam" id="PF13358"/>
    </source>
</evidence>
<dbReference type="Gene3D" id="3.30.420.10">
    <property type="entry name" value="Ribonuclease H-like superfamily/Ribonuclease H"/>
    <property type="match status" value="1"/>
</dbReference>
<evidence type="ECO:0000313" key="4">
    <source>
        <dbReference type="Proteomes" id="UP000008820"/>
    </source>
</evidence>
<dbReference type="Proteomes" id="UP000008820">
    <property type="component" value="Chromosome 3"/>
</dbReference>
<dbReference type="PANTHER" id="PTHR46564">
    <property type="entry name" value="TRANSPOSASE"/>
    <property type="match status" value="1"/>
</dbReference>
<dbReference type="Pfam" id="PF13358">
    <property type="entry name" value="DDE_3"/>
    <property type="match status" value="1"/>
</dbReference>
<comment type="subcellular location">
    <subcellularLocation>
        <location evidence="1">Nucleus</location>
    </subcellularLocation>
</comment>
<organism evidence="3 4">
    <name type="scientific">Aedes aegypti</name>
    <name type="common">Yellowfever mosquito</name>
    <name type="synonym">Culex aegypti</name>
    <dbReference type="NCBI Taxonomy" id="7159"/>
    <lineage>
        <taxon>Eukaryota</taxon>
        <taxon>Metazoa</taxon>
        <taxon>Ecdysozoa</taxon>
        <taxon>Arthropoda</taxon>
        <taxon>Hexapoda</taxon>
        <taxon>Insecta</taxon>
        <taxon>Pterygota</taxon>
        <taxon>Neoptera</taxon>
        <taxon>Endopterygota</taxon>
        <taxon>Diptera</taxon>
        <taxon>Nematocera</taxon>
        <taxon>Culicoidea</taxon>
        <taxon>Culicidae</taxon>
        <taxon>Culicinae</taxon>
        <taxon>Aedini</taxon>
        <taxon>Aedes</taxon>
        <taxon>Stegomyia</taxon>
    </lineage>
</organism>
<dbReference type="SUPFAM" id="SSF46689">
    <property type="entry name" value="Homeodomain-like"/>
    <property type="match status" value="1"/>
</dbReference>
<dbReference type="InterPro" id="IPR036397">
    <property type="entry name" value="RNaseH_sf"/>
</dbReference>
<dbReference type="InterPro" id="IPR009057">
    <property type="entry name" value="Homeodomain-like_sf"/>
</dbReference>
<dbReference type="AlphaFoldDB" id="A0A6I8TPS3"/>
<gene>
    <name evidence="3" type="primary">110679225</name>
</gene>
<dbReference type="GO" id="GO:0005634">
    <property type="term" value="C:nucleus"/>
    <property type="evidence" value="ECO:0007669"/>
    <property type="project" value="UniProtKB-SubCell"/>
</dbReference>
<feature type="domain" description="Tc1-like transposase DDE" evidence="2">
    <location>
        <begin position="155"/>
        <end position="297"/>
    </location>
</feature>
<name>A0A6I8TPS3_AEDAE</name>
<dbReference type="EnsemblMetazoa" id="AAEL022626-RA">
    <property type="protein sequence ID" value="AAEL022626-PA"/>
    <property type="gene ID" value="AAEL022626"/>
</dbReference>
<reference evidence="3" key="2">
    <citation type="submission" date="2020-05" db="UniProtKB">
        <authorList>
            <consortium name="EnsemblMetazoa"/>
        </authorList>
    </citation>
    <scope>IDENTIFICATION</scope>
    <source>
        <strain evidence="3">LVP_AGWG</strain>
    </source>
</reference>
<dbReference type="InParanoid" id="A0A6I8TPS3"/>
<dbReference type="NCBIfam" id="NF033545">
    <property type="entry name" value="transpos_IS630"/>
    <property type="match status" value="1"/>
</dbReference>
<keyword evidence="4" id="KW-1185">Reference proteome</keyword>
<dbReference type="GO" id="GO:0003676">
    <property type="term" value="F:nucleic acid binding"/>
    <property type="evidence" value="ECO:0007669"/>
    <property type="project" value="InterPro"/>
</dbReference>
<dbReference type="PANTHER" id="PTHR46564:SF1">
    <property type="entry name" value="TRANSPOSASE"/>
    <property type="match status" value="1"/>
</dbReference>
<evidence type="ECO:0000256" key="1">
    <source>
        <dbReference type="ARBA" id="ARBA00004123"/>
    </source>
</evidence>
<dbReference type="OrthoDB" id="7752524at2759"/>
<proteinExistence type="predicted"/>